<dbReference type="Pfam" id="PF07291">
    <property type="entry name" value="MauE"/>
    <property type="match status" value="1"/>
</dbReference>
<feature type="transmembrane region" description="Helical" evidence="5">
    <location>
        <begin position="185"/>
        <end position="203"/>
    </location>
</feature>
<feature type="domain" description="Methylamine utilisation protein MauE" evidence="6">
    <location>
        <begin position="139"/>
        <end position="223"/>
    </location>
</feature>
<gene>
    <name evidence="7" type="ORF">HOV93_47260</name>
</gene>
<evidence type="ECO:0000256" key="3">
    <source>
        <dbReference type="ARBA" id="ARBA00022989"/>
    </source>
</evidence>
<dbReference type="InterPro" id="IPR009908">
    <property type="entry name" value="Methylamine_util_MauE"/>
</dbReference>
<dbReference type="GO" id="GO:0030416">
    <property type="term" value="P:methylamine metabolic process"/>
    <property type="evidence" value="ECO:0007669"/>
    <property type="project" value="InterPro"/>
</dbReference>
<feature type="transmembrane region" description="Helical" evidence="5">
    <location>
        <begin position="42"/>
        <end position="63"/>
    </location>
</feature>
<evidence type="ECO:0000256" key="4">
    <source>
        <dbReference type="ARBA" id="ARBA00023136"/>
    </source>
</evidence>
<keyword evidence="8" id="KW-1185">Reference proteome</keyword>
<feature type="transmembrane region" description="Helical" evidence="5">
    <location>
        <begin position="83"/>
        <end position="111"/>
    </location>
</feature>
<feature type="transmembrane region" description="Helical" evidence="5">
    <location>
        <begin position="234"/>
        <end position="251"/>
    </location>
</feature>
<dbReference type="AlphaFoldDB" id="A0A7V9A9J4"/>
<dbReference type="Gene3D" id="3.80.10.10">
    <property type="entry name" value="Ribonuclease Inhibitor"/>
    <property type="match status" value="1"/>
</dbReference>
<organism evidence="7 8">
    <name type="scientific">Bremerella alba</name>
    <dbReference type="NCBI Taxonomy" id="980252"/>
    <lineage>
        <taxon>Bacteria</taxon>
        <taxon>Pseudomonadati</taxon>
        <taxon>Planctomycetota</taxon>
        <taxon>Planctomycetia</taxon>
        <taxon>Pirellulales</taxon>
        <taxon>Pirellulaceae</taxon>
        <taxon>Bremerella</taxon>
    </lineage>
</organism>
<evidence type="ECO:0000313" key="8">
    <source>
        <dbReference type="Proteomes" id="UP000551616"/>
    </source>
</evidence>
<name>A0A7V9A9J4_9BACT</name>
<dbReference type="Proteomes" id="UP000551616">
    <property type="component" value="Unassembled WGS sequence"/>
</dbReference>
<dbReference type="GO" id="GO:0016020">
    <property type="term" value="C:membrane"/>
    <property type="evidence" value="ECO:0007669"/>
    <property type="project" value="UniProtKB-SubCell"/>
</dbReference>
<keyword evidence="3 5" id="KW-1133">Transmembrane helix</keyword>
<feature type="transmembrane region" description="Helical" evidence="5">
    <location>
        <begin position="263"/>
        <end position="281"/>
    </location>
</feature>
<protein>
    <recommendedName>
        <fullName evidence="6">Methylamine utilisation protein MauE domain-containing protein</fullName>
    </recommendedName>
</protein>
<accession>A0A7V9A9J4</accession>
<evidence type="ECO:0000259" key="6">
    <source>
        <dbReference type="Pfam" id="PF07291"/>
    </source>
</evidence>
<evidence type="ECO:0000256" key="5">
    <source>
        <dbReference type="SAM" id="Phobius"/>
    </source>
</evidence>
<dbReference type="EMBL" id="JABRWO010000016">
    <property type="protein sequence ID" value="MBA2117527.1"/>
    <property type="molecule type" value="Genomic_DNA"/>
</dbReference>
<feature type="transmembrane region" description="Helical" evidence="5">
    <location>
        <begin position="123"/>
        <end position="153"/>
    </location>
</feature>
<proteinExistence type="predicted"/>
<keyword evidence="2 5" id="KW-0812">Transmembrane</keyword>
<dbReference type="SUPFAM" id="SSF52047">
    <property type="entry name" value="RNI-like"/>
    <property type="match status" value="1"/>
</dbReference>
<reference evidence="7 8" key="1">
    <citation type="submission" date="2020-05" db="EMBL/GenBank/DDBJ databases">
        <title>Bremerella alba sp. nov., a novel planctomycete isolated from the surface of the macroalga Fucus spiralis.</title>
        <authorList>
            <person name="Godinho O."/>
            <person name="Botelho R."/>
            <person name="Albuquerque L."/>
            <person name="Wiegand S."/>
            <person name="Da Costa M.S."/>
            <person name="Lobo-Da-Cunha A."/>
            <person name="Jogler C."/>
            <person name="Lage O.M."/>
        </authorList>
    </citation>
    <scope>NUCLEOTIDE SEQUENCE [LARGE SCALE GENOMIC DNA]</scope>
    <source>
        <strain evidence="7 8">FF15</strain>
    </source>
</reference>
<dbReference type="InterPro" id="IPR032675">
    <property type="entry name" value="LRR_dom_sf"/>
</dbReference>
<comment type="subcellular location">
    <subcellularLocation>
        <location evidence="1">Membrane</location>
        <topology evidence="1">Multi-pass membrane protein</topology>
    </subcellularLocation>
</comment>
<sequence length="504" mass="56747">MVKGFNEYRSGVGNMTTISQPETADTLPEAQPMVLGLSRMRYGMLVVAVVAQAATILITWPLWQVREAPVHLPLVDLPQIPFGGWLLATLVLVLIRPRMGLAVHAASLLLAFGFDQYRTQPQVIANAVLMLAAVENVGVVIVRWFLASLWLWAGTHKLLSPDWFSFGSWNMVSSLHVNPEDFQMLFAYGVSLGEVTVGLLAIFRPRWAAIPCALMHVGIVIFLSPLFYDHNESVMPWNLATAVVGSWVMWNAPSIRPQLRWEWILAGLLLMYPAGFYVGWVDHGIASVLYSNHLPEGMITTPNGAAKISGWGDLYVPFPNERRLLVQYFERSSQPGDKLHLSEPRPWLGDKYYVLGERGDLVEQTREQFVQGSDDEVYGMEVESRRMRFLLARAGAKMLRREEKGTIYAVEVPPRRYRPELLGMLAGLPNLEQINLTGCEVTDDDLKWLPLLPKLVGIGLTDTPVTNQAIETLLNQPQLQFIEYEQSNITLDAILEFERKRPLD</sequence>
<feature type="transmembrane region" description="Helical" evidence="5">
    <location>
        <begin position="210"/>
        <end position="228"/>
    </location>
</feature>
<evidence type="ECO:0000256" key="1">
    <source>
        <dbReference type="ARBA" id="ARBA00004141"/>
    </source>
</evidence>
<evidence type="ECO:0000313" key="7">
    <source>
        <dbReference type="EMBL" id="MBA2117527.1"/>
    </source>
</evidence>
<evidence type="ECO:0000256" key="2">
    <source>
        <dbReference type="ARBA" id="ARBA00022692"/>
    </source>
</evidence>
<comment type="caution">
    <text evidence="7">The sequence shown here is derived from an EMBL/GenBank/DDBJ whole genome shotgun (WGS) entry which is preliminary data.</text>
</comment>
<keyword evidence="4 5" id="KW-0472">Membrane</keyword>